<comment type="catalytic activity">
    <reaction evidence="6">
        <text>adenosine(1618) in 23S rRNA + S-adenosyl-L-methionine = N(6)-methyladenosine(1618) in 23S rRNA + S-adenosyl-L-homocysteine + H(+)</text>
        <dbReference type="Rhea" id="RHEA:16497"/>
        <dbReference type="Rhea" id="RHEA-COMP:10229"/>
        <dbReference type="Rhea" id="RHEA-COMP:10231"/>
        <dbReference type="ChEBI" id="CHEBI:15378"/>
        <dbReference type="ChEBI" id="CHEBI:57856"/>
        <dbReference type="ChEBI" id="CHEBI:59789"/>
        <dbReference type="ChEBI" id="CHEBI:74411"/>
        <dbReference type="ChEBI" id="CHEBI:74449"/>
        <dbReference type="EC" id="2.1.1.181"/>
    </reaction>
</comment>
<dbReference type="RefSeq" id="WP_188415280.1">
    <property type="nucleotide sequence ID" value="NZ_BMDO01000003.1"/>
</dbReference>
<dbReference type="InterPro" id="IPR016909">
    <property type="entry name" value="rRNA_lsu_MeTfrase_F"/>
</dbReference>
<proteinExistence type="inferred from homology"/>
<dbReference type="Proteomes" id="UP000662074">
    <property type="component" value="Unassembled WGS sequence"/>
</dbReference>
<dbReference type="EC" id="2.1.1.181" evidence="6"/>
<evidence type="ECO:0000313" key="7">
    <source>
        <dbReference type="EMBL" id="GGI50249.1"/>
    </source>
</evidence>
<comment type="function">
    <text evidence="6">Specifically methylates the adenine in position 1618 of 23S rRNA.</text>
</comment>
<dbReference type="PANTHER" id="PTHR13393:SF0">
    <property type="entry name" value="RNA N6-ADENOSINE-METHYLTRANSFERASE METTL16"/>
    <property type="match status" value="1"/>
</dbReference>
<dbReference type="CDD" id="cd02440">
    <property type="entry name" value="AdoMet_MTases"/>
    <property type="match status" value="1"/>
</dbReference>
<keyword evidence="2 6" id="KW-0698">rRNA processing</keyword>
<dbReference type="AlphaFoldDB" id="A0A917JAQ0"/>
<sequence>MPVNPKLVPEEKIQLHQRNRHKGLYNFPELIKSSPQLASFVSMNQYNNLSIDFKDADAVKALNKALLKHFYGVELWDIPEGYLCPPIPGRADYLHYVADLLAQSNSSLPRGKTVKVLDVGVGANCIYPLIGHHEYGWNFVGADIDALAVRSAMNIVEANGLGKYISIRKQNAKTQFFKGIINAGEKFSLTICNPPFHASLQEAVAGTERKWKNLGHQQKADATLNFGGRQNELWCAGGEEGFVRNMIEESKTFATSVLWFTSLISKKESLPGCYHALKQANAAQVQTINMAQGQKVSRLLAWSFMDEAAQQQWWK</sequence>
<keyword evidence="3 6" id="KW-0489">Methyltransferase</keyword>
<evidence type="ECO:0000256" key="6">
    <source>
        <dbReference type="HAMAP-Rule" id="MF_01848"/>
    </source>
</evidence>
<keyword evidence="1 6" id="KW-0963">Cytoplasm</keyword>
<evidence type="ECO:0000256" key="4">
    <source>
        <dbReference type="ARBA" id="ARBA00022679"/>
    </source>
</evidence>
<dbReference type="InterPro" id="IPR010286">
    <property type="entry name" value="METTL16/RlmF"/>
</dbReference>
<dbReference type="NCBIfam" id="NF008725">
    <property type="entry name" value="PRK11727.1"/>
    <property type="match status" value="1"/>
</dbReference>
<gene>
    <name evidence="6 7" type="primary">rlmF</name>
    <name evidence="7" type="ORF">GCM10011425_14610</name>
</gene>
<reference evidence="7" key="1">
    <citation type="journal article" date="2014" name="Int. J. Syst. Evol. Microbiol.">
        <title>Complete genome sequence of Corynebacterium casei LMG S-19264T (=DSM 44701T), isolated from a smear-ripened cheese.</title>
        <authorList>
            <consortium name="US DOE Joint Genome Institute (JGI-PGF)"/>
            <person name="Walter F."/>
            <person name="Albersmeier A."/>
            <person name="Kalinowski J."/>
            <person name="Ruckert C."/>
        </authorList>
    </citation>
    <scope>NUCLEOTIDE SEQUENCE</scope>
    <source>
        <strain evidence="7">CCM 8711</strain>
    </source>
</reference>
<dbReference type="GO" id="GO:0005737">
    <property type="term" value="C:cytoplasm"/>
    <property type="evidence" value="ECO:0007669"/>
    <property type="project" value="UniProtKB-SubCell"/>
</dbReference>
<comment type="caution">
    <text evidence="7">The sequence shown here is derived from an EMBL/GenBank/DDBJ whole genome shotgun (WGS) entry which is preliminary data.</text>
</comment>
<dbReference type="PIRSF" id="PIRSF029038">
    <property type="entry name" value="Mtase_YbiN_prd"/>
    <property type="match status" value="1"/>
</dbReference>
<comment type="subcellular location">
    <subcellularLocation>
        <location evidence="6">Cytoplasm</location>
    </subcellularLocation>
</comment>
<dbReference type="GO" id="GO:0052907">
    <property type="term" value="F:23S rRNA (adenine(1618)-N(6))-methyltransferase activity"/>
    <property type="evidence" value="ECO:0007669"/>
    <property type="project" value="UniProtKB-EC"/>
</dbReference>
<dbReference type="Gene3D" id="3.40.50.150">
    <property type="entry name" value="Vaccinia Virus protein VP39"/>
    <property type="match status" value="1"/>
</dbReference>
<evidence type="ECO:0000256" key="3">
    <source>
        <dbReference type="ARBA" id="ARBA00022603"/>
    </source>
</evidence>
<organism evidence="7 8">
    <name type="scientific">Mucilaginibacter galii</name>
    <dbReference type="NCBI Taxonomy" id="2005073"/>
    <lineage>
        <taxon>Bacteria</taxon>
        <taxon>Pseudomonadati</taxon>
        <taxon>Bacteroidota</taxon>
        <taxon>Sphingobacteriia</taxon>
        <taxon>Sphingobacteriales</taxon>
        <taxon>Sphingobacteriaceae</taxon>
        <taxon>Mucilaginibacter</taxon>
    </lineage>
</organism>
<dbReference type="GO" id="GO:0070475">
    <property type="term" value="P:rRNA base methylation"/>
    <property type="evidence" value="ECO:0007669"/>
    <property type="project" value="TreeGrafter"/>
</dbReference>
<evidence type="ECO:0000256" key="5">
    <source>
        <dbReference type="ARBA" id="ARBA00022691"/>
    </source>
</evidence>
<dbReference type="PANTHER" id="PTHR13393">
    <property type="entry name" value="SAM-DEPENDENT METHYLTRANSFERASE"/>
    <property type="match status" value="1"/>
</dbReference>
<dbReference type="EMBL" id="BMDO01000003">
    <property type="protein sequence ID" value="GGI50249.1"/>
    <property type="molecule type" value="Genomic_DNA"/>
</dbReference>
<evidence type="ECO:0000256" key="1">
    <source>
        <dbReference type="ARBA" id="ARBA00022490"/>
    </source>
</evidence>
<evidence type="ECO:0000313" key="8">
    <source>
        <dbReference type="Proteomes" id="UP000662074"/>
    </source>
</evidence>
<reference evidence="7" key="2">
    <citation type="submission" date="2020-09" db="EMBL/GenBank/DDBJ databases">
        <authorList>
            <person name="Sun Q."/>
            <person name="Sedlacek I."/>
        </authorList>
    </citation>
    <scope>NUCLEOTIDE SEQUENCE</scope>
    <source>
        <strain evidence="7">CCM 8711</strain>
    </source>
</reference>
<keyword evidence="5 6" id="KW-0949">S-adenosyl-L-methionine</keyword>
<dbReference type="HAMAP" id="MF_01848">
    <property type="entry name" value="23SrRNA_methyltr_F"/>
    <property type="match status" value="1"/>
</dbReference>
<protein>
    <recommendedName>
        <fullName evidence="6">Ribosomal RNA large subunit methyltransferase F</fullName>
        <ecNumber evidence="6">2.1.1.181</ecNumber>
    </recommendedName>
    <alternativeName>
        <fullName evidence="6">23S rRNA mA1618 methyltransferase</fullName>
    </alternativeName>
    <alternativeName>
        <fullName evidence="6">rRNA adenine N-6-methyltransferase</fullName>
    </alternativeName>
</protein>
<accession>A0A917JAQ0</accession>
<keyword evidence="8" id="KW-1185">Reference proteome</keyword>
<dbReference type="Pfam" id="PF05971">
    <property type="entry name" value="Methyltransf_10"/>
    <property type="match status" value="1"/>
</dbReference>
<evidence type="ECO:0000256" key="2">
    <source>
        <dbReference type="ARBA" id="ARBA00022552"/>
    </source>
</evidence>
<comment type="similarity">
    <text evidence="6">Belongs to the methyltransferase superfamily. METTL16/RlmF family.</text>
</comment>
<keyword evidence="4 6" id="KW-0808">Transferase</keyword>
<dbReference type="SUPFAM" id="SSF53335">
    <property type="entry name" value="S-adenosyl-L-methionine-dependent methyltransferases"/>
    <property type="match status" value="1"/>
</dbReference>
<name>A0A917JAQ0_9SPHI</name>
<dbReference type="InterPro" id="IPR029063">
    <property type="entry name" value="SAM-dependent_MTases_sf"/>
</dbReference>